<evidence type="ECO:0000313" key="3">
    <source>
        <dbReference type="EMBL" id="KAK8841360.1"/>
    </source>
</evidence>
<sequence>MLNLTIISFSLSFSISCSPLLCDNMIKLRQINFKNFYFPFIFYNPKSFQLRESIFSSCIGSLMNIEKRLNPELTFIGKLFDDNNKSLIQLNVDDKHVKDLVMILNCIFLNIKLPSHDYNHIKITNQLITFYMDGCNYINPDANNVLFHITTRATTFSHICCSELQRTIRLDNVPLFVFADIFLGSFIKIIDSTFFGTYEKTEAHGLFYLKGKVSVQFNNLNASKFWTTSNRGVIRIESCQCTNIQMSTFQLLYADQGSSLILYIQPIGVTHKINLCNFLDNKYTDYLFWPDLNSDADVVIYKTVFAAPENIGNTDKFFKFTSHNSILLLKECSFESNNIGEGSYTTQNCNFNNPQKNNLKHYLYENICQGPIYDIPQQCPDDICSEDIVCGVGAFDFKDDDIPYPPTSDYFTESFKFSDSNFFSRTNDFSYSNIFSNSLKFSLSDEFTKTNKFSSSFFFSNSKEFTQTTFFSPSYVFSNTGEFTKTGKFSESTFFSDSSEFSSSFFFSNSVKFSKTNEFSNSLVFSNSVKFTETQDFSYSLVFSNSGNFTKSLNFLPSKAFSNSECFTKTNQFSETGKFSETSLFSNSYYFSESCSFKPTLNFNESTPSNEFTFSKYFSESITFSQTDNFSITVFFTKTNNFSSSDYFSKSFLFTKSNDFSDTNLFSRSAYFSQTENFSTTNSFTKSSYLTKSNEFTNSDPLNHSKTFFPTKEFSKSNDFLMSNNFTLSLIFSFSDIFNYTKTFGQNNSIIIDIKSEDSNKISTGIKVGIGVAAGLAAISIVAVAIIFLRKRNTKIEDFNEETFEINNSSSIALFSQNPLRNLLDVDDPFEDEFD</sequence>
<evidence type="ECO:0000313" key="4">
    <source>
        <dbReference type="Proteomes" id="UP001470230"/>
    </source>
</evidence>
<comment type="caution">
    <text evidence="3">The sequence shown here is derived from an EMBL/GenBank/DDBJ whole genome shotgun (WGS) entry which is preliminary data.</text>
</comment>
<name>A0ABR2H579_9EUKA</name>
<organism evidence="3 4">
    <name type="scientific">Tritrichomonas musculus</name>
    <dbReference type="NCBI Taxonomy" id="1915356"/>
    <lineage>
        <taxon>Eukaryota</taxon>
        <taxon>Metamonada</taxon>
        <taxon>Parabasalia</taxon>
        <taxon>Tritrichomonadida</taxon>
        <taxon>Tritrichomonadidae</taxon>
        <taxon>Tritrichomonas</taxon>
    </lineage>
</organism>
<gene>
    <name evidence="3" type="ORF">M9Y10_026975</name>
</gene>
<protein>
    <submittedName>
        <fullName evidence="3">Uncharacterized protein</fullName>
    </submittedName>
</protein>
<reference evidence="3 4" key="1">
    <citation type="submission" date="2024-04" db="EMBL/GenBank/DDBJ databases">
        <title>Tritrichomonas musculus Genome.</title>
        <authorList>
            <person name="Alves-Ferreira E."/>
            <person name="Grigg M."/>
            <person name="Lorenzi H."/>
            <person name="Galac M."/>
        </authorList>
    </citation>
    <scope>NUCLEOTIDE SEQUENCE [LARGE SCALE GENOMIC DNA]</scope>
    <source>
        <strain evidence="3 4">EAF2021</strain>
    </source>
</reference>
<keyword evidence="4" id="KW-1185">Reference proteome</keyword>
<feature type="transmembrane region" description="Helical" evidence="1">
    <location>
        <begin position="768"/>
        <end position="789"/>
    </location>
</feature>
<feature type="chain" id="PRO_5045673131" evidence="2">
    <location>
        <begin position="23"/>
        <end position="835"/>
    </location>
</feature>
<dbReference type="Proteomes" id="UP001470230">
    <property type="component" value="Unassembled WGS sequence"/>
</dbReference>
<dbReference type="EMBL" id="JAPFFF010000041">
    <property type="protein sequence ID" value="KAK8841360.1"/>
    <property type="molecule type" value="Genomic_DNA"/>
</dbReference>
<keyword evidence="1" id="KW-0812">Transmembrane</keyword>
<accession>A0ABR2H579</accession>
<keyword evidence="2" id="KW-0732">Signal</keyword>
<keyword evidence="1" id="KW-1133">Transmembrane helix</keyword>
<keyword evidence="1" id="KW-0472">Membrane</keyword>
<evidence type="ECO:0000256" key="1">
    <source>
        <dbReference type="SAM" id="Phobius"/>
    </source>
</evidence>
<proteinExistence type="predicted"/>
<evidence type="ECO:0000256" key="2">
    <source>
        <dbReference type="SAM" id="SignalP"/>
    </source>
</evidence>
<feature type="signal peptide" evidence="2">
    <location>
        <begin position="1"/>
        <end position="22"/>
    </location>
</feature>